<dbReference type="Pfam" id="PF09324">
    <property type="entry name" value="Sec7-like_HDS"/>
    <property type="match status" value="1"/>
</dbReference>
<dbReference type="Gene3D" id="1.10.1000.11">
    <property type="entry name" value="Arf Nucleotide-binding Site Opener,domain 2"/>
    <property type="match status" value="1"/>
</dbReference>
<keyword evidence="5" id="KW-0653">Protein transport</keyword>
<name>A0A8S1IVJ7_9CHLO</name>
<dbReference type="Gene3D" id="1.10.220.20">
    <property type="match status" value="1"/>
</dbReference>
<evidence type="ECO:0000256" key="7">
    <source>
        <dbReference type="SAM" id="MobiDB-lite"/>
    </source>
</evidence>
<dbReference type="SUPFAM" id="SSF48371">
    <property type="entry name" value="ARM repeat"/>
    <property type="match status" value="1"/>
</dbReference>
<dbReference type="GO" id="GO:0032012">
    <property type="term" value="P:regulation of ARF protein signal transduction"/>
    <property type="evidence" value="ECO:0007669"/>
    <property type="project" value="InterPro"/>
</dbReference>
<dbReference type="InterPro" id="IPR000904">
    <property type="entry name" value="Sec7_dom"/>
</dbReference>
<evidence type="ECO:0000259" key="8">
    <source>
        <dbReference type="PROSITE" id="PS50190"/>
    </source>
</evidence>
<dbReference type="OrthoDB" id="430364at2759"/>
<dbReference type="CDD" id="cd00171">
    <property type="entry name" value="Sec7"/>
    <property type="match status" value="1"/>
</dbReference>
<proteinExistence type="predicted"/>
<evidence type="ECO:0000256" key="2">
    <source>
        <dbReference type="ARBA" id="ARBA00004514"/>
    </source>
</evidence>
<keyword evidence="6" id="KW-0472">Membrane</keyword>
<evidence type="ECO:0000256" key="4">
    <source>
        <dbReference type="ARBA" id="ARBA00022490"/>
    </source>
</evidence>
<dbReference type="InterPro" id="IPR032691">
    <property type="entry name" value="Mon2/Sec7/BIG1-like_HUS"/>
</dbReference>
<feature type="domain" description="SEC7" evidence="8">
    <location>
        <begin position="638"/>
        <end position="830"/>
    </location>
</feature>
<feature type="compositionally biased region" description="Low complexity" evidence="7">
    <location>
        <begin position="25"/>
        <end position="35"/>
    </location>
</feature>
<dbReference type="Proteomes" id="UP000708148">
    <property type="component" value="Unassembled WGS sequence"/>
</dbReference>
<dbReference type="SMART" id="SM00222">
    <property type="entry name" value="Sec7"/>
    <property type="match status" value="1"/>
</dbReference>
<dbReference type="Pfam" id="PF12783">
    <property type="entry name" value="Sec7-like_HUS"/>
    <property type="match status" value="1"/>
</dbReference>
<feature type="compositionally biased region" description="Basic and acidic residues" evidence="7">
    <location>
        <begin position="1703"/>
        <end position="1724"/>
    </location>
</feature>
<feature type="region of interest" description="Disordered" evidence="7">
    <location>
        <begin position="245"/>
        <end position="304"/>
    </location>
</feature>
<feature type="region of interest" description="Disordered" evidence="7">
    <location>
        <begin position="1"/>
        <end position="35"/>
    </location>
</feature>
<dbReference type="GO" id="GO:0005802">
    <property type="term" value="C:trans-Golgi network"/>
    <property type="evidence" value="ECO:0007669"/>
    <property type="project" value="TreeGrafter"/>
</dbReference>
<feature type="region of interest" description="Disordered" evidence="7">
    <location>
        <begin position="1687"/>
        <end position="1759"/>
    </location>
</feature>
<dbReference type="InterPro" id="IPR032629">
    <property type="entry name" value="DCB_dom"/>
</dbReference>
<dbReference type="PROSITE" id="PS50190">
    <property type="entry name" value="SEC7"/>
    <property type="match status" value="1"/>
</dbReference>
<keyword evidence="3" id="KW-0813">Transport</keyword>
<keyword evidence="10" id="KW-1185">Reference proteome</keyword>
<evidence type="ECO:0000256" key="3">
    <source>
        <dbReference type="ARBA" id="ARBA00022448"/>
    </source>
</evidence>
<dbReference type="GO" id="GO:0005085">
    <property type="term" value="F:guanyl-nucleotide exchange factor activity"/>
    <property type="evidence" value="ECO:0007669"/>
    <property type="project" value="InterPro"/>
</dbReference>
<dbReference type="SUPFAM" id="SSF48425">
    <property type="entry name" value="Sec7 domain"/>
    <property type="match status" value="1"/>
</dbReference>
<feature type="region of interest" description="Disordered" evidence="7">
    <location>
        <begin position="1893"/>
        <end position="1967"/>
    </location>
</feature>
<dbReference type="Pfam" id="PF16213">
    <property type="entry name" value="DCB"/>
    <property type="match status" value="1"/>
</dbReference>
<evidence type="ECO:0000256" key="6">
    <source>
        <dbReference type="ARBA" id="ARBA00023136"/>
    </source>
</evidence>
<dbReference type="GO" id="GO:0016020">
    <property type="term" value="C:membrane"/>
    <property type="evidence" value="ECO:0007669"/>
    <property type="project" value="UniProtKB-SubCell"/>
</dbReference>
<keyword evidence="4" id="KW-0963">Cytoplasm</keyword>
<organism evidence="9 10">
    <name type="scientific">Ostreobium quekettii</name>
    <dbReference type="NCBI Taxonomy" id="121088"/>
    <lineage>
        <taxon>Eukaryota</taxon>
        <taxon>Viridiplantae</taxon>
        <taxon>Chlorophyta</taxon>
        <taxon>core chlorophytes</taxon>
        <taxon>Ulvophyceae</taxon>
        <taxon>TCBD clade</taxon>
        <taxon>Bryopsidales</taxon>
        <taxon>Ostreobineae</taxon>
        <taxon>Ostreobiaceae</taxon>
        <taxon>Ostreobium</taxon>
    </lineage>
</organism>
<feature type="region of interest" description="Disordered" evidence="7">
    <location>
        <begin position="1085"/>
        <end position="1111"/>
    </location>
</feature>
<reference evidence="9" key="1">
    <citation type="submission" date="2020-12" db="EMBL/GenBank/DDBJ databases">
        <authorList>
            <person name="Iha C."/>
        </authorList>
    </citation>
    <scope>NUCLEOTIDE SEQUENCE</scope>
</reference>
<protein>
    <recommendedName>
        <fullName evidence="8">SEC7 domain-containing protein</fullName>
    </recommendedName>
</protein>
<sequence>MAASPDGDPGQPPGGDGEGPPAPGPSAFAAAAPGGRSNNEITFEVFVKNAIMRIQREAWGRGKEVTEIRASCASFLERLEKGGEDGGGWTVPFDDASAAAVLEPLKLACKCAIPRIVEPALGCVHKLVAYAWVQGESSPTGHMDDGTLVTEIVAMVIKCSELPSEQVYLAVVRALLTFATAEHFVAHGQCLLLVVRTVFNLAVGVEDANLKRTSCNALLQMLNTTVKRITVTQYQLRGQGSDASTVFAEPASGTSPTASPRSPVVGIEKARLPIIDETNDNASQQHQPVDERSEPKAVSGVQMERTTSLTAQLVNLAEQQDIQGLEAALKDVDHRETEAGPAEGGDAPELLAPQGVPEAAPESPMANSARSEYMQGSLRRPKGWDKLTVLERDVLTVLMAFCKMASVVPVSGPAEGFVRQGKVLALELLVKVFENANHRWDNVRPDYCDHLRRPLCMVLLRNCNTSEVKAFQFAVRLYISIILQRQLRLWMKAELGAFYPLLLLRPIETGPLEPAILTVVLTAVKRLCKEPQMQVDLYINFDCDMHSINLYERTAKALSQLAEFGDPLAAPGQSALVRDAAAACAMAMVASLDAWAGPIRDATEADGLHQEAERSASLDTTLCKSGSFKQLEASEVHHFGAAKAAKNQVSVGIELFNRNPIKGIASLVAAGIVQNKATHLARFIRKNRDQLDETQMGEYFGHHDSMPIAVMHAYIDGEQYKSLTIDAALRKLLAGFRLPGEAQKIDRIMEKFAARYVEENPGKFRSADDAYMLAFATIMLTTDAHNPMADKKLTKEVFVSMNTKEVPGEGAVMFLPEEELEGIYDRIVANEIRTRNSKPSKKRQAEVAAVHKRLASAMGLTQLSVPFRSGTIWDKQHAAQVQQLRLIEETKRMVASGVTRGDVWYTGSHAEHARPMLEAVGSHLLRSLAAALVSAGDMDAAIRTIKSLVVCIRLAALFSLDVLCGQFVGALAQATGVQNKKALLRANPHCQVLTLRALVSLGTSDEAGLLGGSWTIILRTLSAVEALVSEMRRSPQDSAKGHAPSKSFKLGKLELDFSGLDWQKAGSGGSIGRFLSGLGFGDKNKAGGEGKKQGNGKGDSALGSARGHSRSHSVGTAVRLWADGEGGAETDHVYVASSNLNGDAVLVFTRALCAVSQEELNPEDDSPPRVFSLRKLVECAYYNLGRIRLVWGRLWAVISAHLVGAACHPDQTVAMYAVDSLRQLVGKLLSRSELAHFTHQGEALRPFVMVEKHCSSVAVRELTVQCVDQAMNTHSKRLGSGWAVGMELLCCAAEDPAESVVRQAVDTIGSVVQRHWGWWGEGYDVMAECITATSRAARNPYHADCSLAAIHLLGTCGEELAKPVVAEDGSPTRASSVDMDGSPENTPRLFCRSNSAPSPILDLPGSPSPHPEVGFSSPNAAWARLFEALVDVITHDSRRRCADLAAEVLFGLADEATSRGWELDTWQAFFRDAVCGVFDMNEERYSIPGGIDRLLSYSAKYLPTLWLALSSQYAKIGPFLLPHFLDLFVGWMAQSLQAVAVGGVALLQSLIDCTASVLDPAGWTVVVATLKEAWRQCVCSGDPRDLPKNGAVDDVVPFLAWLEGPEGPMALPALRSRCQVLLLFQRLVHGVFSQHAACLSSRLQLDLLDVLLETVRQATAANRDAVFLQLLGDYVALQQAGTNRLSQVASETLESDEEPEELGTDRTEGWQRTPDRGEIEKGMRADAAADTLNRPPATDAKDAVAANPSGTTPDAVGGDVQPAALQEAKGIASTGPDAVDRGEAQCDNQQIDYQQKGDNQQIADNLEIVGNQQISDNQQIVGIQLIEGKADSGKVDSPAGEMPGGILGKGEVLPTVANWEDGDEEEEAIPVSTGLVVMGDDASMDDVMDEAEADVTESAGSCGRGGEPTMPRSPLAEEPDRPAQQAGTSGADGAVPEVDGSVGDDDGSVVGLEGPGGGSVDSADSEDWWSGLPELMMRMPDTGESVFRGLLRLEAEGGSLAISALQDCLVQGNKDAAESRLLDFCKGLITQAAEEAAAASRGAHSSEGPVLAAAVPLRPQWEQAVRAPLVAKALEAYRSTRSEQLLVQLRDLFPHLAGLVCSRQMSVRRALGALFTDQLPGLLFQGDR</sequence>
<evidence type="ECO:0000313" key="10">
    <source>
        <dbReference type="Proteomes" id="UP000708148"/>
    </source>
</evidence>
<evidence type="ECO:0000313" key="9">
    <source>
        <dbReference type="EMBL" id="CAD7697716.1"/>
    </source>
</evidence>
<dbReference type="PANTHER" id="PTHR10663">
    <property type="entry name" value="GUANYL-NUCLEOTIDE EXCHANGE FACTOR"/>
    <property type="match status" value="1"/>
</dbReference>
<feature type="region of interest" description="Disordered" evidence="7">
    <location>
        <begin position="334"/>
        <end position="374"/>
    </location>
</feature>
<evidence type="ECO:0000256" key="5">
    <source>
        <dbReference type="ARBA" id="ARBA00022927"/>
    </source>
</evidence>
<dbReference type="InterPro" id="IPR035999">
    <property type="entry name" value="Sec7_dom_sf"/>
</dbReference>
<dbReference type="EMBL" id="CAJHUC010000702">
    <property type="protein sequence ID" value="CAD7697716.1"/>
    <property type="molecule type" value="Genomic_DNA"/>
</dbReference>
<evidence type="ECO:0000256" key="1">
    <source>
        <dbReference type="ARBA" id="ARBA00004370"/>
    </source>
</evidence>
<dbReference type="Pfam" id="PF01369">
    <property type="entry name" value="Sec7"/>
    <property type="match status" value="1"/>
</dbReference>
<dbReference type="InterPro" id="IPR015403">
    <property type="entry name" value="Mon2/Sec7/BIG1-like_HDS"/>
</dbReference>
<comment type="caution">
    <text evidence="9">The sequence shown here is derived from an EMBL/GenBank/DDBJ whole genome shotgun (WGS) entry which is preliminary data.</text>
</comment>
<comment type="subcellular location">
    <subcellularLocation>
        <location evidence="2">Cytoplasm</location>
        <location evidence="2">Cytosol</location>
    </subcellularLocation>
    <subcellularLocation>
        <location evidence="1">Membrane</location>
    </subcellularLocation>
</comment>
<dbReference type="PANTHER" id="PTHR10663:SF375">
    <property type="entry name" value="LD29171P"/>
    <property type="match status" value="1"/>
</dbReference>
<dbReference type="InterPro" id="IPR023394">
    <property type="entry name" value="Sec7_C_sf"/>
</dbReference>
<dbReference type="GO" id="GO:0005829">
    <property type="term" value="C:cytosol"/>
    <property type="evidence" value="ECO:0007669"/>
    <property type="project" value="UniProtKB-SubCell"/>
</dbReference>
<accession>A0A8S1IVJ7</accession>
<dbReference type="InterPro" id="IPR016024">
    <property type="entry name" value="ARM-type_fold"/>
</dbReference>
<feature type="compositionally biased region" description="Acidic residues" evidence="7">
    <location>
        <begin position="1693"/>
        <end position="1702"/>
    </location>
</feature>
<gene>
    <name evidence="9" type="ORF">OSTQU699_LOCUS3077</name>
</gene>
<dbReference type="GO" id="GO:0015031">
    <property type="term" value="P:protein transport"/>
    <property type="evidence" value="ECO:0007669"/>
    <property type="project" value="UniProtKB-KW"/>
</dbReference>